<dbReference type="RefSeq" id="WP_246412933.1">
    <property type="nucleotide sequence ID" value="NZ_BSPG01000001.1"/>
</dbReference>
<dbReference type="Proteomes" id="UP001156881">
    <property type="component" value="Unassembled WGS sequence"/>
</dbReference>
<evidence type="ECO:0000313" key="2">
    <source>
        <dbReference type="EMBL" id="GLS42289.1"/>
    </source>
</evidence>
<name>A0A7W6AFP1_9HYPH</name>
<reference evidence="2" key="4">
    <citation type="submission" date="2023-01" db="EMBL/GenBank/DDBJ databases">
        <title>Draft genome sequence of Methylobacterium brachythecii strain NBRC 107710.</title>
        <authorList>
            <person name="Sun Q."/>
            <person name="Mori K."/>
        </authorList>
    </citation>
    <scope>NUCLEOTIDE SEQUENCE</scope>
    <source>
        <strain evidence="2">NBRC 107710</strain>
    </source>
</reference>
<dbReference type="EMBL" id="BSPG01000001">
    <property type="protein sequence ID" value="GLS42289.1"/>
    <property type="molecule type" value="Genomic_DNA"/>
</dbReference>
<dbReference type="AlphaFoldDB" id="A0A7W6AFP1"/>
<keyword evidence="1" id="KW-0472">Membrane</keyword>
<keyword evidence="1" id="KW-0812">Transmembrane</keyword>
<keyword evidence="5" id="KW-1185">Reference proteome</keyword>
<organism evidence="3 4">
    <name type="scientific">Methylobacterium brachythecii</name>
    <dbReference type="NCBI Taxonomy" id="1176177"/>
    <lineage>
        <taxon>Bacteria</taxon>
        <taxon>Pseudomonadati</taxon>
        <taxon>Pseudomonadota</taxon>
        <taxon>Alphaproteobacteria</taxon>
        <taxon>Hyphomicrobiales</taxon>
        <taxon>Methylobacteriaceae</taxon>
        <taxon>Methylobacterium</taxon>
    </lineage>
</organism>
<proteinExistence type="predicted"/>
<evidence type="ECO:0000313" key="3">
    <source>
        <dbReference type="EMBL" id="MBB3902440.1"/>
    </source>
</evidence>
<sequence length="730" mass="79605">MDVQSVDGEHPRRSRVGAALVWLWRAYGRLVRLLTTLVGGIVLLCLGVLFVNYVVLSTPNATAYRNLDPSLPPCRDGLAKGWSILADLGRKALGDERKPESGGWEDASNDERAAVAQDANWGTRLRCSLQRHLVPSTKPGGKPLDYHLGFLEFQETGEPYALISRNARGRDEAMTSAMLKDKMQAGGHPPGEDGEAQPVITQLDALKQHLATGSHYVIVFIHGWRHDARIGDGNVADLRLYAAHAARFLQERCLIEPTACDTKVTAIYVGWRGARVDERGLEESFGKTVGGFLGNLSAGATLFDRKPVSEAIAPAAVSALRTLESVLAPPLGHKPDDPRARNKMLVVGHSLGGNMLATGLKDDVVKAVRRHKLGQVMPPVLGNLVLLINPASEATKWTAIQREVWSRVATHADSNTPLSEVQRDTGFFPAVQRPVMVSMTAALAFPAGGLRAGDCAWIGLDADDGYQDARSRIRDRLKSTDAMFDAGVDYDWATHDLFPTFKFDFRPAAGWLRRAAGRIEHRRPDGESCARTEPGDWLSGLEALPIHGLALLAETFPFQDSSRETSHTIGNLDPPRPAAGVLADAQPSAAPFGTTHELLGLHASGEERHHPYATLADAPIDCQPTNRWLTRARGRQDDQFGLYWDSENLGPAERGVRGQGVPTVEFLHGLQFAGIAPITAANDPFWNMRAFDNALARHDGYRLTSFICAVHQLVIDDITGVPQDMISTMR</sequence>
<comment type="caution">
    <text evidence="3">The sequence shown here is derived from an EMBL/GenBank/DDBJ whole genome shotgun (WGS) entry which is preliminary data.</text>
</comment>
<keyword evidence="1" id="KW-1133">Transmembrane helix</keyword>
<reference evidence="5" key="2">
    <citation type="journal article" date="2019" name="Int. J. Syst. Evol. Microbiol.">
        <title>The Global Catalogue of Microorganisms (GCM) 10K type strain sequencing project: providing services to taxonomists for standard genome sequencing and annotation.</title>
        <authorList>
            <consortium name="The Broad Institute Genomics Platform"/>
            <consortium name="The Broad Institute Genome Sequencing Center for Infectious Disease"/>
            <person name="Wu L."/>
            <person name="Ma J."/>
        </authorList>
    </citation>
    <scope>NUCLEOTIDE SEQUENCE [LARGE SCALE GENOMIC DNA]</scope>
    <source>
        <strain evidence="5">NBRC 107710</strain>
    </source>
</reference>
<feature type="transmembrane region" description="Helical" evidence="1">
    <location>
        <begin position="33"/>
        <end position="56"/>
    </location>
</feature>
<evidence type="ECO:0000256" key="1">
    <source>
        <dbReference type="SAM" id="Phobius"/>
    </source>
</evidence>
<evidence type="ECO:0008006" key="6">
    <source>
        <dbReference type="Google" id="ProtNLM"/>
    </source>
</evidence>
<reference evidence="3 4" key="3">
    <citation type="submission" date="2020-08" db="EMBL/GenBank/DDBJ databases">
        <title>Genomic Encyclopedia of Type Strains, Phase IV (KMG-IV): sequencing the most valuable type-strain genomes for metagenomic binning, comparative biology and taxonomic classification.</title>
        <authorList>
            <person name="Goeker M."/>
        </authorList>
    </citation>
    <scope>NUCLEOTIDE SEQUENCE [LARGE SCALE GENOMIC DNA]</scope>
    <source>
        <strain evidence="3 4">DSM 24105</strain>
    </source>
</reference>
<dbReference type="EMBL" id="JACIDN010000003">
    <property type="protein sequence ID" value="MBB3902440.1"/>
    <property type="molecule type" value="Genomic_DNA"/>
</dbReference>
<reference evidence="2" key="1">
    <citation type="journal article" date="2014" name="Int. J. Syst. Evol. Microbiol.">
        <title>Complete genome of a new Firmicutes species belonging to the dominant human colonic microbiota ('Ruminococcus bicirculans') reveals two chromosomes and a selective capacity to utilize plant glucans.</title>
        <authorList>
            <consortium name="NISC Comparative Sequencing Program"/>
            <person name="Wegmann U."/>
            <person name="Louis P."/>
            <person name="Goesmann A."/>
            <person name="Henrissat B."/>
            <person name="Duncan S.H."/>
            <person name="Flint H.J."/>
        </authorList>
    </citation>
    <scope>NUCLEOTIDE SEQUENCE</scope>
    <source>
        <strain evidence="2">NBRC 107710</strain>
    </source>
</reference>
<protein>
    <recommendedName>
        <fullName evidence="6">Alpha/beta hydrolase</fullName>
    </recommendedName>
</protein>
<accession>A0A7W6AFP1</accession>
<evidence type="ECO:0000313" key="5">
    <source>
        <dbReference type="Proteomes" id="UP001156881"/>
    </source>
</evidence>
<dbReference type="Proteomes" id="UP000517759">
    <property type="component" value="Unassembled WGS sequence"/>
</dbReference>
<gene>
    <name evidence="2" type="ORF">GCM10007884_02740</name>
    <name evidence="3" type="ORF">GGR33_001935</name>
</gene>
<evidence type="ECO:0000313" key="4">
    <source>
        <dbReference type="Proteomes" id="UP000517759"/>
    </source>
</evidence>